<dbReference type="Proteomes" id="UP000011991">
    <property type="component" value="Unassembled WGS sequence"/>
</dbReference>
<keyword evidence="1" id="KW-0472">Membrane</keyword>
<sequence length="52" mass="6027">MRTLQLDRRTYEAIVLAVLSIIAVACLRFYVESRVLFIAEMFLIAAFFARKS</sequence>
<evidence type="ECO:0000313" key="3">
    <source>
        <dbReference type="Proteomes" id="UP000011991"/>
    </source>
</evidence>
<gene>
    <name evidence="2" type="ORF">RMSM_00593</name>
</gene>
<dbReference type="AlphaFoldDB" id="M5RT62"/>
<evidence type="ECO:0000313" key="2">
    <source>
        <dbReference type="EMBL" id="EMI22480.1"/>
    </source>
</evidence>
<comment type="caution">
    <text evidence="2">The sequence shown here is derived from an EMBL/GenBank/DDBJ whole genome shotgun (WGS) entry which is preliminary data.</text>
</comment>
<keyword evidence="1" id="KW-0812">Transmembrane</keyword>
<reference evidence="2 3" key="1">
    <citation type="journal article" date="2013" name="Mar. Genomics">
        <title>Expression of sulfatases in Rhodopirellula baltica and the diversity of sulfatases in the genus Rhodopirellula.</title>
        <authorList>
            <person name="Wegner C.E."/>
            <person name="Richter-Heitmann T."/>
            <person name="Klindworth A."/>
            <person name="Klockow C."/>
            <person name="Richter M."/>
            <person name="Achstetter T."/>
            <person name="Glockner F.O."/>
            <person name="Harder J."/>
        </authorList>
    </citation>
    <scope>NUCLEOTIDE SEQUENCE [LARGE SCALE GENOMIC DNA]</scope>
    <source>
        <strain evidence="2 3">SM1</strain>
    </source>
</reference>
<accession>M5RT62</accession>
<keyword evidence="3" id="KW-1185">Reference proteome</keyword>
<name>M5RT62_9BACT</name>
<dbReference type="PATRIC" id="fig|1265738.3.peg.597"/>
<proteinExistence type="predicted"/>
<keyword evidence="1" id="KW-1133">Transmembrane helix</keyword>
<dbReference type="EMBL" id="ANOG01000091">
    <property type="protein sequence ID" value="EMI22480.1"/>
    <property type="molecule type" value="Genomic_DNA"/>
</dbReference>
<dbReference type="PROSITE" id="PS51257">
    <property type="entry name" value="PROKAR_LIPOPROTEIN"/>
    <property type="match status" value="1"/>
</dbReference>
<organism evidence="2 3">
    <name type="scientific">Rhodopirellula maiorica SM1</name>
    <dbReference type="NCBI Taxonomy" id="1265738"/>
    <lineage>
        <taxon>Bacteria</taxon>
        <taxon>Pseudomonadati</taxon>
        <taxon>Planctomycetota</taxon>
        <taxon>Planctomycetia</taxon>
        <taxon>Pirellulales</taxon>
        <taxon>Pirellulaceae</taxon>
        <taxon>Novipirellula</taxon>
    </lineage>
</organism>
<feature type="transmembrane region" description="Helical" evidence="1">
    <location>
        <begin position="12"/>
        <end position="31"/>
    </location>
</feature>
<evidence type="ECO:0000256" key="1">
    <source>
        <dbReference type="SAM" id="Phobius"/>
    </source>
</evidence>
<protein>
    <submittedName>
        <fullName evidence="2">Uncharacterized protein</fullName>
    </submittedName>
</protein>